<reference evidence="1" key="1">
    <citation type="journal article" date="2021" name="New Phytol.">
        <title>Evolutionary innovations through gain and loss of genes in the ectomycorrhizal Boletales.</title>
        <authorList>
            <person name="Wu G."/>
            <person name="Miyauchi S."/>
            <person name="Morin E."/>
            <person name="Kuo A."/>
            <person name="Drula E."/>
            <person name="Varga T."/>
            <person name="Kohler A."/>
            <person name="Feng B."/>
            <person name="Cao Y."/>
            <person name="Lipzen A."/>
            <person name="Daum C."/>
            <person name="Hundley H."/>
            <person name="Pangilinan J."/>
            <person name="Johnson J."/>
            <person name="Barry K."/>
            <person name="LaButti K."/>
            <person name="Ng V."/>
            <person name="Ahrendt S."/>
            <person name="Min B."/>
            <person name="Choi I.G."/>
            <person name="Park H."/>
            <person name="Plett J.M."/>
            <person name="Magnuson J."/>
            <person name="Spatafora J.W."/>
            <person name="Nagy L.G."/>
            <person name="Henrissat B."/>
            <person name="Grigoriev I.V."/>
            <person name="Yang Z.L."/>
            <person name="Xu J."/>
            <person name="Martin F.M."/>
        </authorList>
    </citation>
    <scope>NUCLEOTIDE SEQUENCE</scope>
    <source>
        <strain evidence="1">KUC20120723A-06</strain>
    </source>
</reference>
<proteinExistence type="predicted"/>
<dbReference type="EMBL" id="MU266875">
    <property type="protein sequence ID" value="KAH7918013.1"/>
    <property type="molecule type" value="Genomic_DNA"/>
</dbReference>
<gene>
    <name evidence="1" type="ORF">BV22DRAFT_1134924</name>
</gene>
<dbReference type="Proteomes" id="UP000790709">
    <property type="component" value="Unassembled WGS sequence"/>
</dbReference>
<keyword evidence="2" id="KW-1185">Reference proteome</keyword>
<evidence type="ECO:0000313" key="1">
    <source>
        <dbReference type="EMBL" id="KAH7918013.1"/>
    </source>
</evidence>
<evidence type="ECO:0000313" key="2">
    <source>
        <dbReference type="Proteomes" id="UP000790709"/>
    </source>
</evidence>
<sequence>MSAIIPLHADKSNFVHAYRYKDDPKSPWVTATTSRPLPIKFGDRLIVKAILSDTRSWFFGTVTGVARLEKYWAILELTPSRDAYGEYMPDSPFLLAILMSWTRLPPFHRICYSLLSKSDHLPWITACVFGNNAPYLSFDEKYDTPPPRWMINSQIIPGVPIRSPDSVEMSWLRQ</sequence>
<name>A0ACB8AZK2_9AGAM</name>
<comment type="caution">
    <text evidence="1">The sequence shown here is derived from an EMBL/GenBank/DDBJ whole genome shotgun (WGS) entry which is preliminary data.</text>
</comment>
<organism evidence="1 2">
    <name type="scientific">Leucogyrophana mollusca</name>
    <dbReference type="NCBI Taxonomy" id="85980"/>
    <lineage>
        <taxon>Eukaryota</taxon>
        <taxon>Fungi</taxon>
        <taxon>Dikarya</taxon>
        <taxon>Basidiomycota</taxon>
        <taxon>Agaricomycotina</taxon>
        <taxon>Agaricomycetes</taxon>
        <taxon>Agaricomycetidae</taxon>
        <taxon>Boletales</taxon>
        <taxon>Boletales incertae sedis</taxon>
        <taxon>Leucogyrophana</taxon>
    </lineage>
</organism>
<protein>
    <submittedName>
        <fullName evidence="1">Uncharacterized protein</fullName>
    </submittedName>
</protein>
<accession>A0ACB8AZK2</accession>